<dbReference type="AlphaFoldDB" id="A0ABD3QLQ3"/>
<dbReference type="InterPro" id="IPR021825">
    <property type="entry name" value="RETICULATA-related"/>
</dbReference>
<evidence type="ECO:0000256" key="4">
    <source>
        <dbReference type="ARBA" id="ARBA00022528"/>
    </source>
</evidence>
<keyword evidence="9 10" id="KW-0472">Membrane</keyword>
<evidence type="ECO:0000256" key="10">
    <source>
        <dbReference type="SAM" id="Phobius"/>
    </source>
</evidence>
<keyword evidence="12" id="KW-1185">Reference proteome</keyword>
<keyword evidence="5" id="KW-0934">Plastid</keyword>
<reference evidence="11 12" key="1">
    <citation type="journal article" date="2020" name="G3 (Bethesda)">
        <title>Improved Reference Genome for Cyclotella cryptica CCMP332, a Model for Cell Wall Morphogenesis, Salinity Adaptation, and Lipid Production in Diatoms (Bacillariophyta).</title>
        <authorList>
            <person name="Roberts W.R."/>
            <person name="Downey K.M."/>
            <person name="Ruck E.C."/>
            <person name="Traller J.C."/>
            <person name="Alverson A.J."/>
        </authorList>
    </citation>
    <scope>NUCLEOTIDE SEQUENCE [LARGE SCALE GENOMIC DNA]</scope>
    <source>
        <strain evidence="11 12">CCMP332</strain>
    </source>
</reference>
<proteinExistence type="inferred from homology"/>
<evidence type="ECO:0000256" key="1">
    <source>
        <dbReference type="ARBA" id="ARBA00004141"/>
    </source>
</evidence>
<keyword evidence="6 10" id="KW-0812">Transmembrane</keyword>
<dbReference type="GO" id="GO:0016020">
    <property type="term" value="C:membrane"/>
    <property type="evidence" value="ECO:0007669"/>
    <property type="project" value="UniProtKB-SubCell"/>
</dbReference>
<comment type="subcellular location">
    <subcellularLocation>
        <location evidence="1">Membrane</location>
        <topology evidence="1">Multi-pass membrane protein</topology>
    </subcellularLocation>
    <subcellularLocation>
        <location evidence="2">Plastid</location>
        <location evidence="2">Chloroplast</location>
    </subcellularLocation>
</comment>
<keyword evidence="7" id="KW-0809">Transit peptide</keyword>
<dbReference type="GO" id="GO:0009507">
    <property type="term" value="C:chloroplast"/>
    <property type="evidence" value="ECO:0007669"/>
    <property type="project" value="UniProtKB-SubCell"/>
</dbReference>
<dbReference type="Proteomes" id="UP001516023">
    <property type="component" value="Unassembled WGS sequence"/>
</dbReference>
<keyword evidence="4" id="KW-0150">Chloroplast</keyword>
<dbReference type="PANTHER" id="PTHR31620">
    <property type="entry name" value="PROTEIN RETICULATA-RELATED 2, CHLOROPLASTIC-RELATED"/>
    <property type="match status" value="1"/>
</dbReference>
<evidence type="ECO:0000256" key="6">
    <source>
        <dbReference type="ARBA" id="ARBA00022692"/>
    </source>
</evidence>
<accession>A0ABD3QLQ3</accession>
<evidence type="ECO:0000256" key="3">
    <source>
        <dbReference type="ARBA" id="ARBA00010793"/>
    </source>
</evidence>
<evidence type="ECO:0008006" key="13">
    <source>
        <dbReference type="Google" id="ProtNLM"/>
    </source>
</evidence>
<sequence>MHKLSHQNHLSRGGDFFSAATPQSILQSIKQGYAQRLAADPSFLSKSILEIILAASTQYMAEVGRRGKHRILPEIDFVAAGVLTAVCGKYYSMWRVAKTVAGDEDGNDDVGNKDDKDGRVSKNYLDKNNWKDKIPTNAFQPTLLDGRTKPTPSSRVLALLLPMPELFRAGVIASAIGYGMTSILIQFRAILIPDYVASTVPVSVLGAAVYTGVFMAIVSNIRYQILQGVIEPYLIEKPFQKMQLFCQKWENNTGVMGMVGRVAGWRGWNQVKGLVIVFVRWVNGLLGSWIAIGGMRACGLQKVKS</sequence>
<dbReference type="PANTHER" id="PTHR31620:SF8">
    <property type="entry name" value="PROTEIN RETICULATA-RELATED 4, CHLOROPLASTIC-LIKE"/>
    <property type="match status" value="1"/>
</dbReference>
<evidence type="ECO:0000256" key="9">
    <source>
        <dbReference type="ARBA" id="ARBA00023136"/>
    </source>
</evidence>
<evidence type="ECO:0000313" key="11">
    <source>
        <dbReference type="EMBL" id="KAL3800451.1"/>
    </source>
</evidence>
<evidence type="ECO:0000256" key="2">
    <source>
        <dbReference type="ARBA" id="ARBA00004229"/>
    </source>
</evidence>
<protein>
    <recommendedName>
        <fullName evidence="13">ADP,ATP carrier protein</fullName>
    </recommendedName>
</protein>
<dbReference type="Pfam" id="PF11891">
    <property type="entry name" value="RETICULATA-like"/>
    <property type="match status" value="1"/>
</dbReference>
<evidence type="ECO:0000313" key="12">
    <source>
        <dbReference type="Proteomes" id="UP001516023"/>
    </source>
</evidence>
<comment type="similarity">
    <text evidence="3">Belongs to the RETICULATA family.</text>
</comment>
<evidence type="ECO:0000256" key="7">
    <source>
        <dbReference type="ARBA" id="ARBA00022946"/>
    </source>
</evidence>
<feature type="transmembrane region" description="Helical" evidence="10">
    <location>
        <begin position="166"/>
        <end position="189"/>
    </location>
</feature>
<evidence type="ECO:0000256" key="5">
    <source>
        <dbReference type="ARBA" id="ARBA00022640"/>
    </source>
</evidence>
<name>A0ABD3QLQ3_9STRA</name>
<feature type="transmembrane region" description="Helical" evidence="10">
    <location>
        <begin position="195"/>
        <end position="218"/>
    </location>
</feature>
<keyword evidence="8 10" id="KW-1133">Transmembrane helix</keyword>
<evidence type="ECO:0000256" key="8">
    <source>
        <dbReference type="ARBA" id="ARBA00022989"/>
    </source>
</evidence>
<dbReference type="EMBL" id="JABMIG020000032">
    <property type="protein sequence ID" value="KAL3800451.1"/>
    <property type="molecule type" value="Genomic_DNA"/>
</dbReference>
<comment type="caution">
    <text evidence="11">The sequence shown here is derived from an EMBL/GenBank/DDBJ whole genome shotgun (WGS) entry which is preliminary data.</text>
</comment>
<gene>
    <name evidence="11" type="ORF">HJC23_011688</name>
</gene>
<organism evidence="11 12">
    <name type="scientific">Cyclotella cryptica</name>
    <dbReference type="NCBI Taxonomy" id="29204"/>
    <lineage>
        <taxon>Eukaryota</taxon>
        <taxon>Sar</taxon>
        <taxon>Stramenopiles</taxon>
        <taxon>Ochrophyta</taxon>
        <taxon>Bacillariophyta</taxon>
        <taxon>Coscinodiscophyceae</taxon>
        <taxon>Thalassiosirophycidae</taxon>
        <taxon>Stephanodiscales</taxon>
        <taxon>Stephanodiscaceae</taxon>
        <taxon>Cyclotella</taxon>
    </lineage>
</organism>